<feature type="compositionally biased region" description="Polar residues" evidence="1">
    <location>
        <begin position="22"/>
        <end position="64"/>
    </location>
</feature>
<proteinExistence type="predicted"/>
<reference evidence="2 3" key="1">
    <citation type="submission" date="2016-03" db="EMBL/GenBank/DDBJ databases">
        <authorList>
            <person name="Devillers H."/>
        </authorList>
    </citation>
    <scope>NUCLEOTIDE SEQUENCE [LARGE SCALE GENOMIC DNA]</scope>
    <source>
        <strain evidence="2">CBS 10888</strain>
    </source>
</reference>
<gene>
    <name evidence="2" type="ORF">LADA_0H13212G</name>
</gene>
<dbReference type="AlphaFoldDB" id="A0A1G4K400"/>
<feature type="region of interest" description="Disordered" evidence="1">
    <location>
        <begin position="22"/>
        <end position="76"/>
    </location>
</feature>
<sequence length="299" mass="32660">MSTAHDPNEAYRQTQFQIYNLQQTLLNSSKNGTSRGAENQTPSATRSDGQRSKTTNAKNSSDAANDQFKPGATLPRTEIDSRPVLAVVDQKFGRGHPQLGTLAYDPWKTARLEPRQSLDGEVRALEAGLALPRPFLPAFGLSAVNSLVAVDLRYENITAALQDPSANTRVANNELWGSHIYTDDSDPLLALIHCGVLGPTKTTPAPAQKPMRTPANLRNTDNVVGSFPPGAAAYDLKVDLLLLPPLQAYCSTYQNGIRSRSWDALHDGLSYGIYAVEIIPRDHSLRDVDAQDQVKTVEW</sequence>
<evidence type="ECO:0000313" key="3">
    <source>
        <dbReference type="Proteomes" id="UP000190274"/>
    </source>
</evidence>
<dbReference type="GO" id="GO:0033698">
    <property type="term" value="C:Rpd3L complex"/>
    <property type="evidence" value="ECO:0007669"/>
    <property type="project" value="EnsemblFungi"/>
</dbReference>
<dbReference type="Gene3D" id="2.170.130.20">
    <property type="entry name" value="LCCL-like domain"/>
    <property type="match status" value="1"/>
</dbReference>
<protein>
    <submittedName>
        <fullName evidence="2">LADA_0H13212g1_1</fullName>
    </submittedName>
</protein>
<dbReference type="GO" id="GO:0016479">
    <property type="term" value="P:negative regulation of transcription by RNA polymerase I"/>
    <property type="evidence" value="ECO:0007669"/>
    <property type="project" value="EnsemblFungi"/>
</dbReference>
<accession>A0A1G4K400</accession>
<dbReference type="Pfam" id="PF08642">
    <property type="entry name" value="Rxt3"/>
    <property type="match status" value="1"/>
</dbReference>
<dbReference type="EMBL" id="LT598461">
    <property type="protein sequence ID" value="SCU98467.1"/>
    <property type="molecule type" value="Genomic_DNA"/>
</dbReference>
<keyword evidence="3" id="KW-1185">Reference proteome</keyword>
<dbReference type="STRING" id="1266660.A0A1G4K400"/>
<dbReference type="Proteomes" id="UP000190274">
    <property type="component" value="Chromosome H"/>
</dbReference>
<dbReference type="InterPro" id="IPR013951">
    <property type="entry name" value="Rxt3"/>
</dbReference>
<organism evidence="2 3">
    <name type="scientific">Lachancea dasiensis</name>
    <dbReference type="NCBI Taxonomy" id="1072105"/>
    <lineage>
        <taxon>Eukaryota</taxon>
        <taxon>Fungi</taxon>
        <taxon>Dikarya</taxon>
        <taxon>Ascomycota</taxon>
        <taxon>Saccharomycotina</taxon>
        <taxon>Saccharomycetes</taxon>
        <taxon>Saccharomycetales</taxon>
        <taxon>Saccharomycetaceae</taxon>
        <taxon>Lachancea</taxon>
    </lineage>
</organism>
<dbReference type="OrthoDB" id="3596986at2759"/>
<name>A0A1G4K400_9SACH</name>
<evidence type="ECO:0000256" key="1">
    <source>
        <dbReference type="SAM" id="MobiDB-lite"/>
    </source>
</evidence>
<dbReference type="InterPro" id="IPR036609">
    <property type="entry name" value="LCCL_sf"/>
</dbReference>
<evidence type="ECO:0000313" key="2">
    <source>
        <dbReference type="EMBL" id="SCU98467.1"/>
    </source>
</evidence>